<organism evidence="1">
    <name type="scientific">marine sediment metagenome</name>
    <dbReference type="NCBI Taxonomy" id="412755"/>
    <lineage>
        <taxon>unclassified sequences</taxon>
        <taxon>metagenomes</taxon>
        <taxon>ecological metagenomes</taxon>
    </lineage>
</organism>
<evidence type="ECO:0000313" key="1">
    <source>
        <dbReference type="EMBL" id="KKO11309.1"/>
    </source>
</evidence>
<comment type="caution">
    <text evidence="1">The sequence shown here is derived from an EMBL/GenBank/DDBJ whole genome shotgun (WGS) entry which is preliminary data.</text>
</comment>
<gene>
    <name evidence="1" type="ORF">LCGC14_0017890</name>
</gene>
<name>A0A0F9Z2I6_9ZZZZ</name>
<protein>
    <submittedName>
        <fullName evidence="1">Uncharacterized protein</fullName>
    </submittedName>
</protein>
<accession>A0A0F9Z2I6</accession>
<reference evidence="1" key="1">
    <citation type="journal article" date="2015" name="Nature">
        <title>Complex archaea that bridge the gap between prokaryotes and eukaryotes.</title>
        <authorList>
            <person name="Spang A."/>
            <person name="Saw J.H."/>
            <person name="Jorgensen S.L."/>
            <person name="Zaremba-Niedzwiedzka K."/>
            <person name="Martijn J."/>
            <person name="Lind A.E."/>
            <person name="van Eijk R."/>
            <person name="Schleper C."/>
            <person name="Guy L."/>
            <person name="Ettema T.J."/>
        </authorList>
    </citation>
    <scope>NUCLEOTIDE SEQUENCE</scope>
</reference>
<proteinExistence type="predicted"/>
<dbReference type="EMBL" id="LAZR01000003">
    <property type="protein sequence ID" value="KKO11309.1"/>
    <property type="molecule type" value="Genomic_DNA"/>
</dbReference>
<dbReference type="AlphaFoldDB" id="A0A0F9Z2I6"/>
<sequence>MSTDRSRSAFIHTPCSRLILRARHVRQGTLSASISRSNKFSFGKAPATPGPTPAATTAGRALHTMVGRLGQGHRLAWQKLSEYGPLVVVVFRQVELALFRFLTTSRKSASTWRTRPPPAARYRAITHHVCASWRHRAYPMDVIRLPDLPPAQRQSDMGSGSLALVPQLPARRDYVHLGNRACLVVTPES</sequence>